<evidence type="ECO:0000313" key="2">
    <source>
        <dbReference type="Proteomes" id="UP000566995"/>
    </source>
</evidence>
<comment type="caution">
    <text evidence="1">The sequence shown here is derived from an EMBL/GenBank/DDBJ whole genome shotgun (WGS) entry which is preliminary data.</text>
</comment>
<evidence type="ECO:0000313" key="1">
    <source>
        <dbReference type="EMBL" id="MBB4861193.1"/>
    </source>
</evidence>
<dbReference type="AlphaFoldDB" id="A0A7W7KFC2"/>
<sequence>MTQYTEEQLQAMDIADLDRLAWGYASGDLVELKATQIKIKYPGDLEFAQATFDDGGMAWVRSVDLSEPVDVSINAEGVLELEDGHHRYLAALKLGKKLICNIECKGRPISFILERQAKRMAPKSDVSLG</sequence>
<name>A0A7W7KFC2_PSENT</name>
<proteinExistence type="predicted"/>
<dbReference type="SUPFAM" id="SSF110849">
    <property type="entry name" value="ParB/Sulfiredoxin"/>
    <property type="match status" value="1"/>
</dbReference>
<evidence type="ECO:0008006" key="3">
    <source>
        <dbReference type="Google" id="ProtNLM"/>
    </source>
</evidence>
<dbReference type="RefSeq" id="WP_184585473.1">
    <property type="nucleotide sequence ID" value="NZ_JACHLI010000001.1"/>
</dbReference>
<dbReference type="InterPro" id="IPR036086">
    <property type="entry name" value="ParB/Sulfiredoxin_sf"/>
</dbReference>
<dbReference type="CDD" id="cd16387">
    <property type="entry name" value="ParB_N_Srx"/>
    <property type="match status" value="1"/>
</dbReference>
<dbReference type="Proteomes" id="UP000566995">
    <property type="component" value="Unassembled WGS sequence"/>
</dbReference>
<accession>A0A7W7KFC2</accession>
<organism evidence="1 2">
    <name type="scientific">Pseudomonas nitroreducens</name>
    <dbReference type="NCBI Taxonomy" id="46680"/>
    <lineage>
        <taxon>Bacteria</taxon>
        <taxon>Pseudomonadati</taxon>
        <taxon>Pseudomonadota</taxon>
        <taxon>Gammaproteobacteria</taxon>
        <taxon>Pseudomonadales</taxon>
        <taxon>Pseudomonadaceae</taxon>
        <taxon>Pseudomonas</taxon>
    </lineage>
</organism>
<reference evidence="1 2" key="1">
    <citation type="submission" date="2020-08" db="EMBL/GenBank/DDBJ databases">
        <title>Functional genomics of gut bacteria from endangered species of beetles.</title>
        <authorList>
            <person name="Carlos-Shanley C."/>
        </authorList>
    </citation>
    <scope>NUCLEOTIDE SEQUENCE [LARGE SCALE GENOMIC DNA]</scope>
    <source>
        <strain evidence="1 2">S00179</strain>
    </source>
</reference>
<protein>
    <recommendedName>
        <fullName evidence="3">ParB/Sulfiredoxin domain-containing protein</fullName>
    </recommendedName>
</protein>
<gene>
    <name evidence="1" type="ORF">HNP46_000004</name>
</gene>
<dbReference type="EMBL" id="JACHLI010000001">
    <property type="protein sequence ID" value="MBB4861193.1"/>
    <property type="molecule type" value="Genomic_DNA"/>
</dbReference>